<dbReference type="GO" id="GO:0000055">
    <property type="term" value="P:ribosomal large subunit export from nucleus"/>
    <property type="evidence" value="ECO:0007669"/>
    <property type="project" value="TreeGrafter"/>
</dbReference>
<dbReference type="GO" id="GO:0005634">
    <property type="term" value="C:nucleus"/>
    <property type="evidence" value="ECO:0007669"/>
    <property type="project" value="UniProtKB-SubCell"/>
</dbReference>
<keyword evidence="5" id="KW-1185">Reference proteome</keyword>
<dbReference type="PANTHER" id="PTHR12746:SF2">
    <property type="entry name" value="60S RIBOSOMAL EXPORT PROTEIN NMD3"/>
    <property type="match status" value="1"/>
</dbReference>
<keyword evidence="1" id="KW-0653">Protein transport</keyword>
<dbReference type="AlphaFoldDB" id="A0A803KZ99"/>
<dbReference type="GO" id="GO:0015031">
    <property type="term" value="P:protein transport"/>
    <property type="evidence" value="ECO:0007669"/>
    <property type="project" value="UniProtKB-KW"/>
</dbReference>
<proteinExistence type="inferred from homology"/>
<dbReference type="GO" id="GO:0043023">
    <property type="term" value="F:ribosomal large subunit binding"/>
    <property type="evidence" value="ECO:0007669"/>
    <property type="project" value="InterPro"/>
</dbReference>
<reference evidence="4" key="1">
    <citation type="journal article" date="2017" name="Nature">
        <title>The genome of Chenopodium quinoa.</title>
        <authorList>
            <person name="Jarvis D.E."/>
            <person name="Ho Y.S."/>
            <person name="Lightfoot D.J."/>
            <person name="Schmoeckel S.M."/>
            <person name="Li B."/>
            <person name="Borm T.J.A."/>
            <person name="Ohyanagi H."/>
            <person name="Mineta K."/>
            <person name="Michell C.T."/>
            <person name="Saber N."/>
            <person name="Kharbatia N.M."/>
            <person name="Rupper R.R."/>
            <person name="Sharp A.R."/>
            <person name="Dally N."/>
            <person name="Boughton B.A."/>
            <person name="Woo Y.H."/>
            <person name="Gao G."/>
            <person name="Schijlen E.G.W.M."/>
            <person name="Guo X."/>
            <person name="Momin A.A."/>
            <person name="Negrao S."/>
            <person name="Al-Babili S."/>
            <person name="Gehring C."/>
            <person name="Roessner U."/>
            <person name="Jung C."/>
            <person name="Murphy K."/>
            <person name="Arold S.T."/>
            <person name="Gojobori T."/>
            <person name="van der Linden C.G."/>
            <person name="van Loo E.N."/>
            <person name="Jellen E.N."/>
            <person name="Maughan P.J."/>
            <person name="Tester M."/>
        </authorList>
    </citation>
    <scope>NUCLEOTIDE SEQUENCE [LARGE SCALE GENOMIC DNA]</scope>
    <source>
        <strain evidence="4">cv. PI 614886</strain>
    </source>
</reference>
<keyword evidence="1" id="KW-0813">Transport</keyword>
<dbReference type="GO" id="GO:0005737">
    <property type="term" value="C:cytoplasm"/>
    <property type="evidence" value="ECO:0007669"/>
    <property type="project" value="UniProtKB-SubCell"/>
</dbReference>
<dbReference type="Gramene" id="AUR62004358-RA">
    <property type="protein sequence ID" value="AUR62004358-RA:cds"/>
    <property type="gene ID" value="AUR62004358"/>
</dbReference>
<dbReference type="InterPro" id="IPR039768">
    <property type="entry name" value="Nmd3"/>
</dbReference>
<dbReference type="Pfam" id="PF04981">
    <property type="entry name" value="NMD3"/>
    <property type="match status" value="1"/>
</dbReference>
<keyword evidence="1" id="KW-0963">Cytoplasm</keyword>
<comment type="function">
    <text evidence="1">Acts as an adapter for the XPO1/CRM1-mediated export of the 60S ribosomal subunit.</text>
</comment>
<dbReference type="Pfam" id="PF21193">
    <property type="entry name" value="NMD_SH3"/>
    <property type="match status" value="1"/>
</dbReference>
<dbReference type="EnsemblPlants" id="AUR62004358-RA">
    <property type="protein sequence ID" value="AUR62004358-RA:cds"/>
    <property type="gene ID" value="AUR62004358"/>
</dbReference>
<evidence type="ECO:0000259" key="3">
    <source>
        <dbReference type="Pfam" id="PF21193"/>
    </source>
</evidence>
<sequence>MSEGNGMFLVHETHGNVLCCKCGISMQPNAANMCVRCLCSEIDITEGLQKQVRISYCPKCETYLQPPNTRVRADPESKELLTFCLKRLNLAKAKVTLVDAEFVWREEKSKRLEVKLRIQKEVLRGAVLERAYHVIYVKLYQMCSYCNRIQSNPDQWVASVQLRQHVSHRRTFLYLEQLIIKHDAANEAIRIKQLHNGIDFFFSNRSHGLKFVDFIGKFAPVKSRSDKELVSQDSKSNTYRYKYTFSVDISPICREDLICLPPRVAASHGNIGPLVICTKVTNSLMLMDPNTLRYCFLDADQYWKSPFDSLLSSRRLVKYIVLEQRPST</sequence>
<evidence type="ECO:0000313" key="4">
    <source>
        <dbReference type="EnsemblPlants" id="AUR62004358-RA:cds"/>
    </source>
</evidence>
<evidence type="ECO:0000256" key="1">
    <source>
        <dbReference type="RuleBase" id="RU364108"/>
    </source>
</evidence>
<dbReference type="PANTHER" id="PTHR12746">
    <property type="entry name" value="NONSENSE-MEDIATED MRNA DECAY PROTEIN 3"/>
    <property type="match status" value="1"/>
</dbReference>
<dbReference type="InterPro" id="IPR048899">
    <property type="entry name" value="NMD_SH3"/>
</dbReference>
<evidence type="ECO:0000259" key="2">
    <source>
        <dbReference type="Pfam" id="PF04981"/>
    </source>
</evidence>
<organism evidence="4 5">
    <name type="scientific">Chenopodium quinoa</name>
    <name type="common">Quinoa</name>
    <dbReference type="NCBI Taxonomy" id="63459"/>
    <lineage>
        <taxon>Eukaryota</taxon>
        <taxon>Viridiplantae</taxon>
        <taxon>Streptophyta</taxon>
        <taxon>Embryophyta</taxon>
        <taxon>Tracheophyta</taxon>
        <taxon>Spermatophyta</taxon>
        <taxon>Magnoliopsida</taxon>
        <taxon>eudicotyledons</taxon>
        <taxon>Gunneridae</taxon>
        <taxon>Pentapetalae</taxon>
        <taxon>Caryophyllales</taxon>
        <taxon>Chenopodiaceae</taxon>
        <taxon>Chenopodioideae</taxon>
        <taxon>Atripliceae</taxon>
        <taxon>Chenopodium</taxon>
    </lineage>
</organism>
<evidence type="ECO:0000313" key="5">
    <source>
        <dbReference type="Proteomes" id="UP000596660"/>
    </source>
</evidence>
<feature type="domain" description="Nmd3 N-terminal" evidence="2">
    <location>
        <begin position="19"/>
        <end position="249"/>
    </location>
</feature>
<keyword evidence="1" id="KW-0539">Nucleus</keyword>
<dbReference type="Proteomes" id="UP000596660">
    <property type="component" value="Unplaced"/>
</dbReference>
<reference evidence="4" key="2">
    <citation type="submission" date="2021-03" db="UniProtKB">
        <authorList>
            <consortium name="EnsemblPlants"/>
        </authorList>
    </citation>
    <scope>IDENTIFICATION</scope>
</reference>
<accession>A0A803KZ99</accession>
<name>A0A803KZ99_CHEQI</name>
<comment type="similarity">
    <text evidence="1">Belongs to the NMD3 family.</text>
</comment>
<comment type="subcellular location">
    <subcellularLocation>
        <location evidence="1">Cytoplasm</location>
    </subcellularLocation>
    <subcellularLocation>
        <location evidence="1">Nucleus</location>
    </subcellularLocation>
</comment>
<feature type="domain" description="60S ribosomal export protein NMD3 SH3" evidence="3">
    <location>
        <begin position="252"/>
        <end position="296"/>
    </location>
</feature>
<protein>
    <recommendedName>
        <fullName evidence="1">60S ribosomal export protein NMD3</fullName>
    </recommendedName>
</protein>
<dbReference type="InterPro" id="IPR007064">
    <property type="entry name" value="Nmd3_N"/>
</dbReference>